<evidence type="ECO:0000256" key="10">
    <source>
        <dbReference type="SAM" id="Phobius"/>
    </source>
</evidence>
<accession>A0A5S5D2P6</accession>
<organism evidence="12 13">
    <name type="scientific">Blastococcus xanthinilyticus</name>
    <dbReference type="NCBI Taxonomy" id="1564164"/>
    <lineage>
        <taxon>Bacteria</taxon>
        <taxon>Bacillati</taxon>
        <taxon>Actinomycetota</taxon>
        <taxon>Actinomycetes</taxon>
        <taxon>Geodermatophilales</taxon>
        <taxon>Geodermatophilaceae</taxon>
        <taxon>Blastococcus</taxon>
    </lineage>
</organism>
<keyword evidence="6 10" id="KW-1133">Transmembrane helix</keyword>
<feature type="transmembrane region" description="Helical" evidence="10">
    <location>
        <begin position="193"/>
        <end position="210"/>
    </location>
</feature>
<dbReference type="GO" id="GO:0005886">
    <property type="term" value="C:plasma membrane"/>
    <property type="evidence" value="ECO:0007669"/>
    <property type="project" value="UniProtKB-SubCell"/>
</dbReference>
<feature type="transmembrane region" description="Helical" evidence="10">
    <location>
        <begin position="368"/>
        <end position="387"/>
    </location>
</feature>
<evidence type="ECO:0000259" key="11">
    <source>
        <dbReference type="Pfam" id="PF00999"/>
    </source>
</evidence>
<dbReference type="Proteomes" id="UP000322499">
    <property type="component" value="Unassembled WGS sequence"/>
</dbReference>
<evidence type="ECO:0000256" key="1">
    <source>
        <dbReference type="ARBA" id="ARBA00004651"/>
    </source>
</evidence>
<evidence type="ECO:0000256" key="7">
    <source>
        <dbReference type="ARBA" id="ARBA00023065"/>
    </source>
</evidence>
<evidence type="ECO:0000256" key="5">
    <source>
        <dbReference type="ARBA" id="ARBA00022692"/>
    </source>
</evidence>
<comment type="caution">
    <text evidence="12">The sequence shown here is derived from an EMBL/GenBank/DDBJ whole genome shotgun (WGS) entry which is preliminary data.</text>
</comment>
<evidence type="ECO:0000256" key="6">
    <source>
        <dbReference type="ARBA" id="ARBA00022989"/>
    </source>
</evidence>
<keyword evidence="2" id="KW-0813">Transport</keyword>
<evidence type="ECO:0000313" key="12">
    <source>
        <dbReference type="EMBL" id="TYP90303.1"/>
    </source>
</evidence>
<feature type="transmembrane region" description="Helical" evidence="10">
    <location>
        <begin position="60"/>
        <end position="81"/>
    </location>
</feature>
<keyword evidence="8 10" id="KW-0472">Membrane</keyword>
<keyword evidence="3" id="KW-0050">Antiport</keyword>
<dbReference type="InterPro" id="IPR006153">
    <property type="entry name" value="Cation/H_exchanger_TM"/>
</dbReference>
<evidence type="ECO:0000313" key="13">
    <source>
        <dbReference type="Proteomes" id="UP000322499"/>
    </source>
</evidence>
<sequence>MTVDILLTAAGALALVAAAWSERIRRIPVSEPLLALALGVLLGPAVLGVLDLPELLEDHAWLHTAARLLLAVSVMSVALRYPFRTARGRWRPVLLLLAVVMPVMAVVTAGLAALALGVGLGAAALIGAALTPTDPVLASTVTTGEPAEQDLPGRDRQVLSLESGANDGLALPLVLVAVALAGPLAMGDALLESLWDVAGAVLLGALLGWLGGQALRAGADHGATDPGPELVFTVVLAFATLGVGGLIHVDGILAVFICGLAFNAVSTGRERSADVRIDEAVNRFVVLPLFLAFGAILPWAEWHALGWAGLLFAVAVLLLRRPPVVSLLRRPLHLDRPDAVYLGWFGPIGVSALFYLTLESERLPIDPVVLVAGSLVVAVSTVVHGLTATPGRVLYRKVARPKGSDEDGGGKEGGDGGPDDDRQRSASSPGAEG</sequence>
<dbReference type="EMBL" id="VNHW01000001">
    <property type="protein sequence ID" value="TYP90303.1"/>
    <property type="molecule type" value="Genomic_DNA"/>
</dbReference>
<keyword evidence="5 10" id="KW-0812">Transmembrane</keyword>
<dbReference type="Gene3D" id="1.20.1530.20">
    <property type="match status" value="1"/>
</dbReference>
<dbReference type="AlphaFoldDB" id="A0A5S5D2P6"/>
<evidence type="ECO:0000256" key="9">
    <source>
        <dbReference type="SAM" id="MobiDB-lite"/>
    </source>
</evidence>
<keyword evidence="13" id="KW-1185">Reference proteome</keyword>
<feature type="transmembrane region" description="Helical" evidence="10">
    <location>
        <begin position="230"/>
        <end position="260"/>
    </location>
</feature>
<feature type="transmembrane region" description="Helical" evidence="10">
    <location>
        <begin position="280"/>
        <end position="296"/>
    </location>
</feature>
<keyword evidence="7" id="KW-0406">Ion transport</keyword>
<dbReference type="Pfam" id="PF00999">
    <property type="entry name" value="Na_H_Exchanger"/>
    <property type="match status" value="1"/>
</dbReference>
<reference evidence="12 13" key="1">
    <citation type="submission" date="2019-07" db="EMBL/GenBank/DDBJ databases">
        <title>Genomic Encyclopedia of Archaeal and Bacterial Type Strains, Phase II (KMG-II): from individual species to whole genera.</title>
        <authorList>
            <person name="Goeker M."/>
        </authorList>
    </citation>
    <scope>NUCLEOTIDE SEQUENCE [LARGE SCALE GENOMIC DNA]</scope>
    <source>
        <strain evidence="12 13">DSM 46842</strain>
    </source>
</reference>
<dbReference type="InterPro" id="IPR038770">
    <property type="entry name" value="Na+/solute_symporter_sf"/>
</dbReference>
<dbReference type="PANTHER" id="PTHR32507:SF8">
    <property type="entry name" value="CNH1P"/>
    <property type="match status" value="1"/>
</dbReference>
<feature type="region of interest" description="Disordered" evidence="9">
    <location>
        <begin position="397"/>
        <end position="433"/>
    </location>
</feature>
<feature type="transmembrane region" description="Helical" evidence="10">
    <location>
        <begin position="302"/>
        <end position="319"/>
    </location>
</feature>
<keyword evidence="4" id="KW-1003">Cell membrane</keyword>
<protein>
    <submittedName>
        <fullName evidence="12">Sodium/proton antiporter (CPA1 family)</fullName>
    </submittedName>
</protein>
<dbReference type="RefSeq" id="WP_166531104.1">
    <property type="nucleotide sequence ID" value="NZ_VNHW01000001.1"/>
</dbReference>
<evidence type="ECO:0000256" key="3">
    <source>
        <dbReference type="ARBA" id="ARBA00022449"/>
    </source>
</evidence>
<evidence type="ECO:0000256" key="4">
    <source>
        <dbReference type="ARBA" id="ARBA00022475"/>
    </source>
</evidence>
<proteinExistence type="predicted"/>
<feature type="compositionally biased region" description="Basic and acidic residues" evidence="9">
    <location>
        <begin position="402"/>
        <end position="424"/>
    </location>
</feature>
<evidence type="ECO:0000256" key="8">
    <source>
        <dbReference type="ARBA" id="ARBA00023136"/>
    </source>
</evidence>
<dbReference type="GO" id="GO:1902600">
    <property type="term" value="P:proton transmembrane transport"/>
    <property type="evidence" value="ECO:0007669"/>
    <property type="project" value="InterPro"/>
</dbReference>
<feature type="transmembrane region" description="Helical" evidence="10">
    <location>
        <begin position="339"/>
        <end position="356"/>
    </location>
</feature>
<dbReference type="PANTHER" id="PTHR32507">
    <property type="entry name" value="NA(+)/H(+) ANTIPORTER 1"/>
    <property type="match status" value="1"/>
</dbReference>
<evidence type="ECO:0000256" key="2">
    <source>
        <dbReference type="ARBA" id="ARBA00022448"/>
    </source>
</evidence>
<dbReference type="GO" id="GO:0015297">
    <property type="term" value="F:antiporter activity"/>
    <property type="evidence" value="ECO:0007669"/>
    <property type="project" value="UniProtKB-KW"/>
</dbReference>
<comment type="subcellular location">
    <subcellularLocation>
        <location evidence="1">Cell membrane</location>
        <topology evidence="1">Multi-pass membrane protein</topology>
    </subcellularLocation>
</comment>
<feature type="transmembrane region" description="Helical" evidence="10">
    <location>
        <begin position="169"/>
        <end position="186"/>
    </location>
</feature>
<name>A0A5S5D2P6_9ACTN</name>
<feature type="transmembrane region" description="Helical" evidence="10">
    <location>
        <begin position="93"/>
        <end position="126"/>
    </location>
</feature>
<gene>
    <name evidence="12" type="ORF">BD833_10121</name>
</gene>
<feature type="domain" description="Cation/H+ exchanger transmembrane" evidence="11">
    <location>
        <begin position="13"/>
        <end position="390"/>
    </location>
</feature>